<dbReference type="SUPFAM" id="SSF56228">
    <property type="entry name" value="Aldehyde ferredoxin oxidoreductase, N-terminal domain"/>
    <property type="match status" value="1"/>
</dbReference>
<keyword evidence="5" id="KW-0560">Oxidoreductase</keyword>
<evidence type="ECO:0000256" key="3">
    <source>
        <dbReference type="ARBA" id="ARBA00022485"/>
    </source>
</evidence>
<reference evidence="10 11" key="1">
    <citation type="submission" date="2015-10" db="EMBL/GenBank/DDBJ databases">
        <title>Complete genome sequence of hyperthermophilic archaeon Pyrodictium delaneyi Su06.</title>
        <authorList>
            <person name="Jung J.-H."/>
            <person name="Lin J."/>
            <person name="Holden J.F."/>
            <person name="Park C.-S."/>
        </authorList>
    </citation>
    <scope>NUCLEOTIDE SEQUENCE [LARGE SCALE GENOMIC DNA]</scope>
    <source>
        <strain evidence="10 11">Su06</strain>
    </source>
</reference>
<dbReference type="PANTHER" id="PTHR30038:SF0">
    <property type="entry name" value="TUNGSTEN-CONTAINING ALDEHYDE FERREDOXIN OXIDOREDUCTASE"/>
    <property type="match status" value="1"/>
</dbReference>
<evidence type="ECO:0000256" key="5">
    <source>
        <dbReference type="ARBA" id="ARBA00023002"/>
    </source>
</evidence>
<proteinExistence type="inferred from homology"/>
<sequence length="640" mass="71301">MFTRRVKISPLNPFYAVHTVEFKLLRIDLWNQKVREEKIDEKILRKFLGGRGLGAYLALREIPPGADPLGPENRLYILTGPITGTAAIESGRYHAVAKSPLTGILGDSNSGGQFGPWLRFAGYDGIVLEGISEEPVWISIIDGEVKFHDARNLWGKGVIYTEKVIRENVGITKEDLGSVLAIGPAGENLSKIAAIMNDKYRAAGRTGLGAVMGSKRVKAIFAYGKRQIELYDRQKFFEAAKKLMKKIQEHSISQALGKYGTAVLVNIINEHGGFPTKNWTRGTFEKAYEISGEYLAEKYLKTNKGCWGCVIRCARVAEVKSGPYRTPVSEGPEYETIWANGGNTMIGNMEALIKINYLLNDLGFDTISFGNTAATLMELYEKAQKGELPEDKAKKLLSLLEDIEPTWGNADAVIQLIWRTAYRDGIGDYTAEGAARLAEAFGSPDSAVHVRGLELPAYDPRAINSMALSYATSNRGGCHLRAYAVSFDVLGVPKKFDPLQVDMEKVKLVKFQQEHFAVIDSLVVCKFNTFADSPEDYVPLLQAAMGWEDLTTEELLTIGERIYNVERLFAVREGHGYKDYLPKRLIEEPLPDGPAKGRTAKEAIEKYLPEYYKLRGWEDGKPLPETLKRLGLEEFLYIVS</sequence>
<dbReference type="GO" id="GO:0016625">
    <property type="term" value="F:oxidoreductase activity, acting on the aldehyde or oxo group of donors, iron-sulfur protein as acceptor"/>
    <property type="evidence" value="ECO:0007669"/>
    <property type="project" value="InterPro"/>
</dbReference>
<dbReference type="STRING" id="1273541.Pyrde_1747"/>
<evidence type="ECO:0000313" key="11">
    <source>
        <dbReference type="Proteomes" id="UP000058613"/>
    </source>
</evidence>
<evidence type="ECO:0000256" key="8">
    <source>
        <dbReference type="ARBA" id="ARBA00049934"/>
    </source>
</evidence>
<comment type="cofactor">
    <cofactor evidence="8">
        <name>tungstopterin</name>
        <dbReference type="ChEBI" id="CHEBI:30402"/>
    </cofactor>
</comment>
<dbReference type="InterPro" id="IPR013985">
    <property type="entry name" value="Ald_Fedxn_OxRdtase_dom3"/>
</dbReference>
<feature type="domain" description="Aldehyde ferredoxin oxidoreductase N-terminal" evidence="9">
    <location>
        <begin position="22"/>
        <end position="226"/>
    </location>
</feature>
<dbReference type="SMART" id="SM00790">
    <property type="entry name" value="AFOR_N"/>
    <property type="match status" value="1"/>
</dbReference>
<evidence type="ECO:0000256" key="7">
    <source>
        <dbReference type="ARBA" id="ARBA00023014"/>
    </source>
</evidence>
<dbReference type="Proteomes" id="UP000058613">
    <property type="component" value="Chromosome"/>
</dbReference>
<protein>
    <submittedName>
        <fullName evidence="10">Tungsten-containing aldehyde:ferredoxin oxidoreductase</fullName>
    </submittedName>
</protein>
<dbReference type="Pfam" id="PF02730">
    <property type="entry name" value="AFOR_N"/>
    <property type="match status" value="1"/>
</dbReference>
<dbReference type="SUPFAM" id="SSF48310">
    <property type="entry name" value="Aldehyde ferredoxin oxidoreductase, C-terminal domains"/>
    <property type="match status" value="1"/>
</dbReference>
<evidence type="ECO:0000256" key="6">
    <source>
        <dbReference type="ARBA" id="ARBA00023004"/>
    </source>
</evidence>
<evidence type="ECO:0000256" key="4">
    <source>
        <dbReference type="ARBA" id="ARBA00022723"/>
    </source>
</evidence>
<dbReference type="GO" id="GO:0009055">
    <property type="term" value="F:electron transfer activity"/>
    <property type="evidence" value="ECO:0007669"/>
    <property type="project" value="InterPro"/>
</dbReference>
<dbReference type="InterPro" id="IPR013984">
    <property type="entry name" value="Ald_Fedxn_OxRdtase_dom2"/>
</dbReference>
<dbReference type="KEGG" id="pdl:Pyrde_1747"/>
<dbReference type="InterPro" id="IPR036021">
    <property type="entry name" value="Tungsten_al_ferr_oxy-like_C"/>
</dbReference>
<keyword evidence="6" id="KW-0408">Iron</keyword>
<dbReference type="InterPro" id="IPR051919">
    <property type="entry name" value="W-dependent_AOR"/>
</dbReference>
<dbReference type="EMBL" id="CP013011">
    <property type="protein sequence ID" value="ALL01790.1"/>
    <property type="molecule type" value="Genomic_DNA"/>
</dbReference>
<keyword evidence="3" id="KW-0004">4Fe-4S</keyword>
<accession>A0A0P0N504</accession>
<name>A0A0P0N504_9CREN</name>
<evidence type="ECO:0000313" key="10">
    <source>
        <dbReference type="EMBL" id="ALL01790.1"/>
    </source>
</evidence>
<dbReference type="Gene3D" id="1.10.599.10">
    <property type="entry name" value="Aldehyde Ferredoxin Oxidoreductase Protein, subunit A, domain 3"/>
    <property type="match status" value="1"/>
</dbReference>
<dbReference type="GO" id="GO:0046872">
    <property type="term" value="F:metal ion binding"/>
    <property type="evidence" value="ECO:0007669"/>
    <property type="project" value="UniProtKB-KW"/>
</dbReference>
<dbReference type="Gene3D" id="3.60.9.10">
    <property type="entry name" value="Aldehyde ferredoxin oxidoreductase, N-terminal domain"/>
    <property type="match status" value="1"/>
</dbReference>
<dbReference type="PATRIC" id="fig|1273541.4.peg.1859"/>
<dbReference type="InterPro" id="IPR013983">
    <property type="entry name" value="Ald_Fedxn_OxRdtase_N"/>
</dbReference>
<keyword evidence="7" id="KW-0411">Iron-sulfur</keyword>
<dbReference type="AlphaFoldDB" id="A0A0P0N504"/>
<keyword evidence="4" id="KW-0479">Metal-binding</keyword>
<organism evidence="10 11">
    <name type="scientific">Pyrodictium delaneyi</name>
    <dbReference type="NCBI Taxonomy" id="1273541"/>
    <lineage>
        <taxon>Archaea</taxon>
        <taxon>Thermoproteota</taxon>
        <taxon>Thermoprotei</taxon>
        <taxon>Desulfurococcales</taxon>
        <taxon>Pyrodictiaceae</taxon>
        <taxon>Pyrodictium</taxon>
    </lineage>
</organism>
<gene>
    <name evidence="10" type="ORF">Pyrde_1747</name>
</gene>
<dbReference type="InterPro" id="IPR001203">
    <property type="entry name" value="OxRdtase_Ald_Fedxn_C"/>
</dbReference>
<dbReference type="Gene3D" id="1.10.569.10">
    <property type="entry name" value="Aldehyde Ferredoxin Oxidoreductase Protein, subunit A, domain 2"/>
    <property type="match status" value="1"/>
</dbReference>
<dbReference type="GO" id="GO:0051539">
    <property type="term" value="F:4 iron, 4 sulfur cluster binding"/>
    <property type="evidence" value="ECO:0007669"/>
    <property type="project" value="UniProtKB-KW"/>
</dbReference>
<dbReference type="PANTHER" id="PTHR30038">
    <property type="entry name" value="ALDEHYDE FERREDOXIN OXIDOREDUCTASE"/>
    <property type="match status" value="1"/>
</dbReference>
<comment type="similarity">
    <text evidence="2">Belongs to the AOR/FOR family.</text>
</comment>
<dbReference type="Pfam" id="PF01314">
    <property type="entry name" value="AFOR_C"/>
    <property type="match status" value="1"/>
</dbReference>
<comment type="cofactor">
    <cofactor evidence="1">
        <name>[4Fe-4S] cluster</name>
        <dbReference type="ChEBI" id="CHEBI:49883"/>
    </cofactor>
</comment>
<dbReference type="InterPro" id="IPR036503">
    <property type="entry name" value="Ald_Fedxn_OxRdtase_N_sf"/>
</dbReference>
<evidence type="ECO:0000256" key="2">
    <source>
        <dbReference type="ARBA" id="ARBA00011032"/>
    </source>
</evidence>
<evidence type="ECO:0000259" key="9">
    <source>
        <dbReference type="SMART" id="SM00790"/>
    </source>
</evidence>
<evidence type="ECO:0000256" key="1">
    <source>
        <dbReference type="ARBA" id="ARBA00001966"/>
    </source>
</evidence>